<dbReference type="OrthoDB" id="8797246at2"/>
<organism evidence="1 2">
    <name type="scientific">Comamonas terrigena</name>
    <dbReference type="NCBI Taxonomy" id="32013"/>
    <lineage>
        <taxon>Bacteria</taxon>
        <taxon>Pseudomonadati</taxon>
        <taxon>Pseudomonadota</taxon>
        <taxon>Betaproteobacteria</taxon>
        <taxon>Burkholderiales</taxon>
        <taxon>Comamonadaceae</taxon>
        <taxon>Comamonas</taxon>
    </lineage>
</organism>
<accession>A0A2A7UW33</accession>
<name>A0A2A7UW33_COMTR</name>
<dbReference type="EMBL" id="PDEA01000001">
    <property type="protein sequence ID" value="PEH89482.1"/>
    <property type="molecule type" value="Genomic_DNA"/>
</dbReference>
<proteinExistence type="predicted"/>
<dbReference type="Proteomes" id="UP000220246">
    <property type="component" value="Unassembled WGS sequence"/>
</dbReference>
<reference evidence="2" key="1">
    <citation type="submission" date="2017-09" db="EMBL/GenBank/DDBJ databases">
        <title>FDA dAtabase for Regulatory Grade micrObial Sequences (FDA-ARGOS): Supporting development and validation of Infectious Disease Dx tests.</title>
        <authorList>
            <person name="Minogue T."/>
            <person name="Wolcott M."/>
            <person name="Wasieloski L."/>
            <person name="Aguilar W."/>
            <person name="Moore D."/>
            <person name="Tallon L."/>
            <person name="Sadzewicz L."/>
            <person name="Ott S."/>
            <person name="Zhao X."/>
            <person name="Nagaraj S."/>
            <person name="Vavikolanu K."/>
            <person name="Aluvathingal J."/>
            <person name="Nadendla S."/>
            <person name="Sichtig H."/>
        </authorList>
    </citation>
    <scope>NUCLEOTIDE SEQUENCE [LARGE SCALE GENOMIC DNA]</scope>
    <source>
        <strain evidence="2">FDAARGOS_394</strain>
    </source>
</reference>
<dbReference type="GeneID" id="80801639"/>
<comment type="caution">
    <text evidence="1">The sequence shown here is derived from an EMBL/GenBank/DDBJ whole genome shotgun (WGS) entry which is preliminary data.</text>
</comment>
<dbReference type="AlphaFoldDB" id="A0A2A7UW33"/>
<protein>
    <submittedName>
        <fullName evidence="1">Uncharacterized protein</fullName>
    </submittedName>
</protein>
<gene>
    <name evidence="1" type="ORF">CRM82_13520</name>
</gene>
<keyword evidence="2" id="KW-1185">Reference proteome</keyword>
<sequence>MRQRAMHSTGGTTATLPLRRWLAVWLLLALCLAPLVARMHQVVHIPGAGLAPAVATAVPALPAVSPDGVGHTVQALFGHHGSLDCQALDQLAHGQAPLASFVWLPACWATTVSLAAPVHALASQRWWAPLARGPPGMDLPPGF</sequence>
<evidence type="ECO:0000313" key="2">
    <source>
        <dbReference type="Proteomes" id="UP000220246"/>
    </source>
</evidence>
<dbReference type="RefSeq" id="WP_066532003.1">
    <property type="nucleotide sequence ID" value="NZ_DALZQJ010000001.1"/>
</dbReference>
<evidence type="ECO:0000313" key="1">
    <source>
        <dbReference type="EMBL" id="PEH89482.1"/>
    </source>
</evidence>